<name>A0AAN9V0G1_9PEZI</name>
<evidence type="ECO:0000256" key="6">
    <source>
        <dbReference type="PIRSR" id="PIRSR602401-1"/>
    </source>
</evidence>
<keyword evidence="8" id="KW-1185">Reference proteome</keyword>
<keyword evidence="3" id="KW-0560">Oxidoreductase</keyword>
<evidence type="ECO:0000256" key="1">
    <source>
        <dbReference type="ARBA" id="ARBA00010617"/>
    </source>
</evidence>
<dbReference type="InterPro" id="IPR036396">
    <property type="entry name" value="Cyt_P450_sf"/>
</dbReference>
<proteinExistence type="inferred from homology"/>
<evidence type="ECO:0000313" key="7">
    <source>
        <dbReference type="EMBL" id="KAK7756871.1"/>
    </source>
</evidence>
<evidence type="ECO:0000256" key="3">
    <source>
        <dbReference type="ARBA" id="ARBA00023002"/>
    </source>
</evidence>
<keyword evidence="6" id="KW-0349">Heme</keyword>
<dbReference type="InterPro" id="IPR002401">
    <property type="entry name" value="Cyt_P450_E_grp-I"/>
</dbReference>
<dbReference type="PANTHER" id="PTHR46300:SF2">
    <property type="entry name" value="CYTOCHROME P450 MONOOXYGENASE ALNH-RELATED"/>
    <property type="match status" value="1"/>
</dbReference>
<gene>
    <name evidence="7" type="ORF">SLS62_000887</name>
</gene>
<dbReference type="InterPro" id="IPR050364">
    <property type="entry name" value="Cytochrome_P450_fung"/>
</dbReference>
<feature type="binding site" description="axial binding residue" evidence="6">
    <location>
        <position position="115"/>
    </location>
    <ligand>
        <name>heme</name>
        <dbReference type="ChEBI" id="CHEBI:30413"/>
    </ligand>
    <ligandPart>
        <name>Fe</name>
        <dbReference type="ChEBI" id="CHEBI:18248"/>
    </ligandPart>
</feature>
<keyword evidence="2 6" id="KW-0479">Metal-binding</keyword>
<dbReference type="PANTHER" id="PTHR46300">
    <property type="entry name" value="P450, PUTATIVE (EUROFUNG)-RELATED-RELATED"/>
    <property type="match status" value="1"/>
</dbReference>
<dbReference type="GO" id="GO:0016705">
    <property type="term" value="F:oxidoreductase activity, acting on paired donors, with incorporation or reduction of molecular oxygen"/>
    <property type="evidence" value="ECO:0007669"/>
    <property type="project" value="InterPro"/>
</dbReference>
<accession>A0AAN9V0G1</accession>
<dbReference type="AlphaFoldDB" id="A0AAN9V0G1"/>
<evidence type="ECO:0000256" key="4">
    <source>
        <dbReference type="ARBA" id="ARBA00023004"/>
    </source>
</evidence>
<dbReference type="GO" id="GO:0005506">
    <property type="term" value="F:iron ion binding"/>
    <property type="evidence" value="ECO:0007669"/>
    <property type="project" value="InterPro"/>
</dbReference>
<protein>
    <recommendedName>
        <fullName evidence="9">Cytochrome P450</fullName>
    </recommendedName>
</protein>
<dbReference type="SUPFAM" id="SSF48264">
    <property type="entry name" value="Cytochrome P450"/>
    <property type="match status" value="1"/>
</dbReference>
<dbReference type="Gene3D" id="1.10.630.10">
    <property type="entry name" value="Cytochrome P450"/>
    <property type="match status" value="1"/>
</dbReference>
<dbReference type="PRINTS" id="PR00385">
    <property type="entry name" value="P450"/>
</dbReference>
<evidence type="ECO:0000313" key="8">
    <source>
        <dbReference type="Proteomes" id="UP001320420"/>
    </source>
</evidence>
<dbReference type="Proteomes" id="UP001320420">
    <property type="component" value="Unassembled WGS sequence"/>
</dbReference>
<dbReference type="PRINTS" id="PR00463">
    <property type="entry name" value="EP450I"/>
</dbReference>
<reference evidence="7 8" key="1">
    <citation type="submission" date="2024-02" db="EMBL/GenBank/DDBJ databases">
        <title>De novo assembly and annotation of 12 fungi associated with fruit tree decline syndrome in Ontario, Canada.</title>
        <authorList>
            <person name="Sulman M."/>
            <person name="Ellouze W."/>
            <person name="Ilyukhin E."/>
        </authorList>
    </citation>
    <scope>NUCLEOTIDE SEQUENCE [LARGE SCALE GENOMIC DNA]</scope>
    <source>
        <strain evidence="7 8">M11/M66-122</strain>
    </source>
</reference>
<comment type="caution">
    <text evidence="7">The sequence shown here is derived from an EMBL/GenBank/DDBJ whole genome shotgun (WGS) entry which is preliminary data.</text>
</comment>
<dbReference type="Pfam" id="PF00067">
    <property type="entry name" value="p450"/>
    <property type="match status" value="1"/>
</dbReference>
<dbReference type="EMBL" id="JAKJXP020000004">
    <property type="protein sequence ID" value="KAK7756871.1"/>
    <property type="molecule type" value="Genomic_DNA"/>
</dbReference>
<dbReference type="GO" id="GO:0004497">
    <property type="term" value="F:monooxygenase activity"/>
    <property type="evidence" value="ECO:0007669"/>
    <property type="project" value="UniProtKB-KW"/>
</dbReference>
<comment type="similarity">
    <text evidence="1">Belongs to the cytochrome P450 family.</text>
</comment>
<sequence>MVIFPEVAKTAQEELDRVCGERMPDLNDAINLPYVRACVKESLRWMPGFMLGIPHSLTKDDTYMHYHIPRGSTRHPNPRSFDPMRYMEDHPTDIGVANNGNKRDHFAFGAGRRRCQGIHIADRSMFLAISRMLWAFDIHRAVDPESKREIVPDMSELVSGMMAFPKAFPTKIRPRHASRADSVRREWEQMLALLDDQGQWKEVPKGLVWGDEQLFD</sequence>
<dbReference type="InterPro" id="IPR001128">
    <property type="entry name" value="Cyt_P450"/>
</dbReference>
<evidence type="ECO:0008006" key="9">
    <source>
        <dbReference type="Google" id="ProtNLM"/>
    </source>
</evidence>
<evidence type="ECO:0000256" key="2">
    <source>
        <dbReference type="ARBA" id="ARBA00022723"/>
    </source>
</evidence>
<keyword evidence="4 6" id="KW-0408">Iron</keyword>
<keyword evidence="5" id="KW-0503">Monooxygenase</keyword>
<dbReference type="GO" id="GO:0020037">
    <property type="term" value="F:heme binding"/>
    <property type="evidence" value="ECO:0007669"/>
    <property type="project" value="InterPro"/>
</dbReference>
<organism evidence="7 8">
    <name type="scientific">Diatrype stigma</name>
    <dbReference type="NCBI Taxonomy" id="117547"/>
    <lineage>
        <taxon>Eukaryota</taxon>
        <taxon>Fungi</taxon>
        <taxon>Dikarya</taxon>
        <taxon>Ascomycota</taxon>
        <taxon>Pezizomycotina</taxon>
        <taxon>Sordariomycetes</taxon>
        <taxon>Xylariomycetidae</taxon>
        <taxon>Xylariales</taxon>
        <taxon>Diatrypaceae</taxon>
        <taxon>Diatrype</taxon>
    </lineage>
</organism>
<evidence type="ECO:0000256" key="5">
    <source>
        <dbReference type="ARBA" id="ARBA00023033"/>
    </source>
</evidence>
<comment type="cofactor">
    <cofactor evidence="6">
        <name>heme</name>
        <dbReference type="ChEBI" id="CHEBI:30413"/>
    </cofactor>
</comment>